<gene>
    <name evidence="2" type="ORF">FSB_LOCUS15045</name>
</gene>
<sequence length="573" mass="63367">MRHIVGKLSTSSFQRYKVCANRSSDEGVMAPGSRGVGAVFVHFSDADSGQTGNAIGEPRVPRRSRSHYLSNAPGLADQLVASRKDSAREGGSCAAYFCKVPDLRKSELGLVRYGPANRGHRGVFGPFEGSFPIGIPAGPDKFLAIREFLVVHGMCLLSNVPGLADQLVASQEDSVRKRGNVGGKIPGTFSKTLFCRPVFTRVVDVAPDVGFRRSWYRRKACVTYFLTVQALHRGEFGFARYDLANGGRRNVPYAKGGGQFDPVFGLVNGPVKPWSNLVNLGQTWSNLVKALQTLGRCIPDYISRVSGYGKCCINGLSHRIPLKVIRSLEAVEMLQVTAEPKLKELYVEHRDPLSPSPAVRQRPHGLAQYGRNDRPALTEYQGNDPQIYPTSRSRKEKNTCKGDLEGVDAEFLPPSLAYNEVPRKLHWKVTPREASRVIPEGSKSLEQAMINPQPHEGGELAKNPHNVGMVVLSKKSPPVSHPLDAEVVETKRHQGVGIAARRGHALKGPKNGENREILVKKGERNSKNGCWLERELEALKGEDSRVMITCESRWEFQWLFFPYHADLTLFVRS</sequence>
<reference evidence="2" key="1">
    <citation type="submission" date="2018-02" db="EMBL/GenBank/DDBJ databases">
        <authorList>
            <person name="Cohen D.B."/>
            <person name="Kent A.D."/>
        </authorList>
    </citation>
    <scope>NUCLEOTIDE SEQUENCE</scope>
</reference>
<dbReference type="AlphaFoldDB" id="A0A2N9FJ06"/>
<evidence type="ECO:0000313" key="2">
    <source>
        <dbReference type="EMBL" id="SPC87163.1"/>
    </source>
</evidence>
<dbReference type="EMBL" id="OIVN01000900">
    <property type="protein sequence ID" value="SPC87163.1"/>
    <property type="molecule type" value="Genomic_DNA"/>
</dbReference>
<protein>
    <submittedName>
        <fullName evidence="2">Uncharacterized protein</fullName>
    </submittedName>
</protein>
<accession>A0A2N9FJ06</accession>
<organism evidence="2">
    <name type="scientific">Fagus sylvatica</name>
    <name type="common">Beechnut</name>
    <dbReference type="NCBI Taxonomy" id="28930"/>
    <lineage>
        <taxon>Eukaryota</taxon>
        <taxon>Viridiplantae</taxon>
        <taxon>Streptophyta</taxon>
        <taxon>Embryophyta</taxon>
        <taxon>Tracheophyta</taxon>
        <taxon>Spermatophyta</taxon>
        <taxon>Magnoliopsida</taxon>
        <taxon>eudicotyledons</taxon>
        <taxon>Gunneridae</taxon>
        <taxon>Pentapetalae</taxon>
        <taxon>rosids</taxon>
        <taxon>fabids</taxon>
        <taxon>Fagales</taxon>
        <taxon>Fagaceae</taxon>
        <taxon>Fagus</taxon>
    </lineage>
</organism>
<name>A0A2N9FJ06_FAGSY</name>
<evidence type="ECO:0000256" key="1">
    <source>
        <dbReference type="SAM" id="MobiDB-lite"/>
    </source>
</evidence>
<feature type="compositionally biased region" description="Polar residues" evidence="1">
    <location>
        <begin position="380"/>
        <end position="391"/>
    </location>
</feature>
<feature type="region of interest" description="Disordered" evidence="1">
    <location>
        <begin position="375"/>
        <end position="399"/>
    </location>
</feature>
<proteinExistence type="predicted"/>